<dbReference type="PANTHER" id="PTHR43827">
    <property type="entry name" value="2,5-DIKETO-D-GLUCONIC ACID REDUCTASE"/>
    <property type="match status" value="1"/>
</dbReference>
<name>A0A1L9PXG1_ASPVE</name>
<dbReference type="Gene3D" id="3.20.20.100">
    <property type="entry name" value="NADP-dependent oxidoreductase domain"/>
    <property type="match status" value="1"/>
</dbReference>
<dbReference type="OrthoDB" id="5357513at2759"/>
<evidence type="ECO:0000259" key="4">
    <source>
        <dbReference type="Pfam" id="PF00248"/>
    </source>
</evidence>
<feature type="domain" description="NADP-dependent oxidoreductase" evidence="4">
    <location>
        <begin position="37"/>
        <end position="223"/>
    </location>
</feature>
<comment type="similarity">
    <text evidence="1">Belongs to the aldo/keto reductase family.</text>
</comment>
<accession>A0A1L9PXG1</accession>
<dbReference type="GO" id="GO:0016616">
    <property type="term" value="F:oxidoreductase activity, acting on the CH-OH group of donors, NAD or NADP as acceptor"/>
    <property type="evidence" value="ECO:0007669"/>
    <property type="project" value="UniProtKB-ARBA"/>
</dbReference>
<dbReference type="RefSeq" id="XP_040671905.1">
    <property type="nucleotide sequence ID" value="XM_040813321.1"/>
</dbReference>
<dbReference type="VEuPathDB" id="FungiDB:ASPVEDRAFT_45560"/>
<keyword evidence="6" id="KW-1185">Reference proteome</keyword>
<protein>
    <recommendedName>
        <fullName evidence="4">NADP-dependent oxidoreductase domain-containing protein</fullName>
    </recommendedName>
</protein>
<sequence>MARAALARMSWEGYSLRPVQNANPTFIPSFLYGTAWKKDRTTDLVHQAIGSGFRAVDTAGQPKHYREDLVGEAIRRAIGDGIVRREDLYVQTKYTSVQGQNPNDMPYNPKDSVADQVHASVKASLYNLRPATAHESADETYIDTFVLHSPLPTMAQTMEAWSTLETYVPHRIRNLGISNTTLPILREIMSLAKIKPVVVQNRFYGGTQFDVPLRAYCREHEIVYQSFWTLTANPELVQSKPVLSLARGAGVSTATALYGLVLGLGNTTILNGTTKKNHMDADLTALKSLQQFSRDRPDDWQSILEDFEQLTGDHVYLQ</sequence>
<reference evidence="6" key="1">
    <citation type="journal article" date="2017" name="Genome Biol.">
        <title>Comparative genomics reveals high biological diversity and specific adaptations in the industrially and medically important fungal genus Aspergillus.</title>
        <authorList>
            <person name="de Vries R.P."/>
            <person name="Riley R."/>
            <person name="Wiebenga A."/>
            <person name="Aguilar-Osorio G."/>
            <person name="Amillis S."/>
            <person name="Uchima C.A."/>
            <person name="Anderluh G."/>
            <person name="Asadollahi M."/>
            <person name="Askin M."/>
            <person name="Barry K."/>
            <person name="Battaglia E."/>
            <person name="Bayram O."/>
            <person name="Benocci T."/>
            <person name="Braus-Stromeyer S.A."/>
            <person name="Caldana C."/>
            <person name="Canovas D."/>
            <person name="Cerqueira G.C."/>
            <person name="Chen F."/>
            <person name="Chen W."/>
            <person name="Choi C."/>
            <person name="Clum A."/>
            <person name="Dos Santos R.A."/>
            <person name="Damasio A.R."/>
            <person name="Diallinas G."/>
            <person name="Emri T."/>
            <person name="Fekete E."/>
            <person name="Flipphi M."/>
            <person name="Freyberg S."/>
            <person name="Gallo A."/>
            <person name="Gournas C."/>
            <person name="Habgood R."/>
            <person name="Hainaut M."/>
            <person name="Harispe M.L."/>
            <person name="Henrissat B."/>
            <person name="Hilden K.S."/>
            <person name="Hope R."/>
            <person name="Hossain A."/>
            <person name="Karabika E."/>
            <person name="Karaffa L."/>
            <person name="Karanyi Z."/>
            <person name="Krasevec N."/>
            <person name="Kuo A."/>
            <person name="Kusch H."/>
            <person name="LaButti K."/>
            <person name="Lagendijk E.L."/>
            <person name="Lapidus A."/>
            <person name="Levasseur A."/>
            <person name="Lindquist E."/>
            <person name="Lipzen A."/>
            <person name="Logrieco A.F."/>
            <person name="MacCabe A."/>
            <person name="Maekelae M.R."/>
            <person name="Malavazi I."/>
            <person name="Melin P."/>
            <person name="Meyer V."/>
            <person name="Mielnichuk N."/>
            <person name="Miskei M."/>
            <person name="Molnar A.P."/>
            <person name="Mule G."/>
            <person name="Ngan C.Y."/>
            <person name="Orejas M."/>
            <person name="Orosz E."/>
            <person name="Ouedraogo J.P."/>
            <person name="Overkamp K.M."/>
            <person name="Park H.-S."/>
            <person name="Perrone G."/>
            <person name="Piumi F."/>
            <person name="Punt P.J."/>
            <person name="Ram A.F."/>
            <person name="Ramon A."/>
            <person name="Rauscher S."/>
            <person name="Record E."/>
            <person name="Riano-Pachon D.M."/>
            <person name="Robert V."/>
            <person name="Roehrig J."/>
            <person name="Ruller R."/>
            <person name="Salamov A."/>
            <person name="Salih N.S."/>
            <person name="Samson R.A."/>
            <person name="Sandor E."/>
            <person name="Sanguinetti M."/>
            <person name="Schuetze T."/>
            <person name="Sepcic K."/>
            <person name="Shelest E."/>
            <person name="Sherlock G."/>
            <person name="Sophianopoulou V."/>
            <person name="Squina F.M."/>
            <person name="Sun H."/>
            <person name="Susca A."/>
            <person name="Todd R.B."/>
            <person name="Tsang A."/>
            <person name="Unkles S.E."/>
            <person name="van de Wiele N."/>
            <person name="van Rossen-Uffink D."/>
            <person name="Oliveira J.V."/>
            <person name="Vesth T.C."/>
            <person name="Visser J."/>
            <person name="Yu J.-H."/>
            <person name="Zhou M."/>
            <person name="Andersen M.R."/>
            <person name="Archer D.B."/>
            <person name="Baker S.E."/>
            <person name="Benoit I."/>
            <person name="Brakhage A.A."/>
            <person name="Braus G.H."/>
            <person name="Fischer R."/>
            <person name="Frisvad J.C."/>
            <person name="Goldman G.H."/>
            <person name="Houbraken J."/>
            <person name="Oakley B."/>
            <person name="Pocsi I."/>
            <person name="Scazzocchio C."/>
            <person name="Seiboth B."/>
            <person name="vanKuyk P.A."/>
            <person name="Wortman J."/>
            <person name="Dyer P.S."/>
            <person name="Grigoriev I.V."/>
        </authorList>
    </citation>
    <scope>NUCLEOTIDE SEQUENCE [LARGE SCALE GENOMIC DNA]</scope>
    <source>
        <strain evidence="6">CBS 583.65</strain>
    </source>
</reference>
<dbReference type="InterPro" id="IPR020471">
    <property type="entry name" value="AKR"/>
</dbReference>
<dbReference type="AlphaFoldDB" id="A0A1L9PXG1"/>
<dbReference type="FunFam" id="3.20.20.100:FF:000045">
    <property type="entry name" value="Aldo-keto reductase (AKR), putative"/>
    <property type="match status" value="1"/>
</dbReference>
<gene>
    <name evidence="5" type="ORF">ASPVEDRAFT_45560</name>
</gene>
<dbReference type="Pfam" id="PF00248">
    <property type="entry name" value="Aldo_ket_red"/>
    <property type="match status" value="1"/>
</dbReference>
<dbReference type="GeneID" id="63728832"/>
<evidence type="ECO:0000313" key="6">
    <source>
        <dbReference type="Proteomes" id="UP000184073"/>
    </source>
</evidence>
<keyword evidence="2" id="KW-0521">NADP</keyword>
<dbReference type="PANTHER" id="PTHR43827:SF3">
    <property type="entry name" value="NADP-DEPENDENT OXIDOREDUCTASE DOMAIN-CONTAINING PROTEIN"/>
    <property type="match status" value="1"/>
</dbReference>
<dbReference type="Proteomes" id="UP000184073">
    <property type="component" value="Unassembled WGS sequence"/>
</dbReference>
<dbReference type="InterPro" id="IPR023210">
    <property type="entry name" value="NADP_OxRdtase_dom"/>
</dbReference>
<evidence type="ECO:0000313" key="5">
    <source>
        <dbReference type="EMBL" id="OJJ06143.1"/>
    </source>
</evidence>
<dbReference type="STRING" id="1036611.A0A1L9PXG1"/>
<dbReference type="InterPro" id="IPR036812">
    <property type="entry name" value="NAD(P)_OxRdtase_dom_sf"/>
</dbReference>
<evidence type="ECO:0000256" key="1">
    <source>
        <dbReference type="ARBA" id="ARBA00007905"/>
    </source>
</evidence>
<dbReference type="EMBL" id="KV878134">
    <property type="protein sequence ID" value="OJJ06143.1"/>
    <property type="molecule type" value="Genomic_DNA"/>
</dbReference>
<organism evidence="5 6">
    <name type="scientific">Aspergillus versicolor CBS 583.65</name>
    <dbReference type="NCBI Taxonomy" id="1036611"/>
    <lineage>
        <taxon>Eukaryota</taxon>
        <taxon>Fungi</taxon>
        <taxon>Dikarya</taxon>
        <taxon>Ascomycota</taxon>
        <taxon>Pezizomycotina</taxon>
        <taxon>Eurotiomycetes</taxon>
        <taxon>Eurotiomycetidae</taxon>
        <taxon>Eurotiales</taxon>
        <taxon>Aspergillaceae</taxon>
        <taxon>Aspergillus</taxon>
        <taxon>Aspergillus subgen. Nidulantes</taxon>
    </lineage>
</organism>
<keyword evidence="3" id="KW-0560">Oxidoreductase</keyword>
<dbReference type="SUPFAM" id="SSF51430">
    <property type="entry name" value="NAD(P)-linked oxidoreductase"/>
    <property type="match status" value="1"/>
</dbReference>
<proteinExistence type="inferred from homology"/>
<evidence type="ECO:0000256" key="3">
    <source>
        <dbReference type="ARBA" id="ARBA00023002"/>
    </source>
</evidence>
<evidence type="ECO:0000256" key="2">
    <source>
        <dbReference type="ARBA" id="ARBA00022857"/>
    </source>
</evidence>